<dbReference type="PROSITE" id="PS51754">
    <property type="entry name" value="OVATE"/>
    <property type="match status" value="1"/>
</dbReference>
<accession>A0ABP0TV60</accession>
<dbReference type="InterPro" id="IPR038933">
    <property type="entry name" value="Ovate"/>
</dbReference>
<name>A0ABP0TV60_9BRYO</name>
<proteinExistence type="predicted"/>
<evidence type="ECO:0000256" key="3">
    <source>
        <dbReference type="ARBA" id="ARBA00023015"/>
    </source>
</evidence>
<keyword evidence="4 6" id="KW-0804">Transcription</keyword>
<dbReference type="NCBIfam" id="TIGR01568">
    <property type="entry name" value="A_thal_3678"/>
    <property type="match status" value="1"/>
</dbReference>
<evidence type="ECO:0000313" key="9">
    <source>
        <dbReference type="EMBL" id="CAK9205897.1"/>
    </source>
</evidence>
<dbReference type="Pfam" id="PF04844">
    <property type="entry name" value="Ovate"/>
    <property type="match status" value="1"/>
</dbReference>
<reference evidence="9" key="1">
    <citation type="submission" date="2024-02" db="EMBL/GenBank/DDBJ databases">
        <authorList>
            <consortium name="ELIXIR-Norway"/>
            <consortium name="Elixir Norway"/>
        </authorList>
    </citation>
    <scope>NUCLEOTIDE SEQUENCE</scope>
</reference>
<protein>
    <recommendedName>
        <fullName evidence="6">Transcription repressor</fullName>
    </recommendedName>
    <alternativeName>
        <fullName evidence="6">Ovate family protein</fullName>
    </alternativeName>
</protein>
<evidence type="ECO:0000313" key="10">
    <source>
        <dbReference type="Proteomes" id="UP001497512"/>
    </source>
</evidence>
<keyword evidence="3 6" id="KW-0805">Transcription regulation</keyword>
<evidence type="ECO:0000256" key="1">
    <source>
        <dbReference type="ARBA" id="ARBA00004123"/>
    </source>
</evidence>
<comment type="subcellular location">
    <subcellularLocation>
        <location evidence="1 6">Nucleus</location>
    </subcellularLocation>
</comment>
<dbReference type="PANTHER" id="PTHR33057:SF70">
    <property type="entry name" value="TRANSCRIPTION REPRESSOR-RELATED"/>
    <property type="match status" value="1"/>
</dbReference>
<evidence type="ECO:0000256" key="5">
    <source>
        <dbReference type="ARBA" id="ARBA00023242"/>
    </source>
</evidence>
<dbReference type="InterPro" id="IPR006458">
    <property type="entry name" value="Ovate_C"/>
</dbReference>
<gene>
    <name evidence="9" type="ORF">CSSPTR1EN2_LOCUS8078</name>
</gene>
<sequence>MAGGRSKLLWQDDTKEVRQMFGHVRRLKHNGFSGFSMWDENVPTAQTLSRNRLRRRRAQFAFDLTHLNYKEAPFEAFTHLHNIRGMCNRIQSQVYCISTSSDVSDIFDLTSSMNIDSPLGMKGVHTHLHSKHDDAHHQNEKPIDKNAIVVKGVSDYLAFNNESLHKDSKVNKSRNLCSKMDGKTRSKQNAQVLDNTCENGTKKNPTLVNRAQNLQPSKTQILNKKQRRRRNNGTSQLGMPTTSIDASTNGALGWGKKMQLGANERNNNMMMRSMSEVVEDSHVLVKQSMNPYFDFKHSMMLMIREEHLETQTQAMEELFKYYLDINPPVHHVVIKQVIKDIRKHFVSENCTNSM</sequence>
<keyword evidence="5 6" id="KW-0539">Nucleus</keyword>
<dbReference type="EMBL" id="OZ019907">
    <property type="protein sequence ID" value="CAK9205897.1"/>
    <property type="molecule type" value="Genomic_DNA"/>
</dbReference>
<dbReference type="PANTHER" id="PTHR33057">
    <property type="entry name" value="TRANSCRIPTION REPRESSOR OFP7-RELATED"/>
    <property type="match status" value="1"/>
</dbReference>
<evidence type="ECO:0000256" key="7">
    <source>
        <dbReference type="SAM" id="MobiDB-lite"/>
    </source>
</evidence>
<evidence type="ECO:0000256" key="6">
    <source>
        <dbReference type="RuleBase" id="RU367028"/>
    </source>
</evidence>
<comment type="function">
    <text evidence="6">Transcriptional repressor that regulates multiple aspects of plant growth and development.</text>
</comment>
<evidence type="ECO:0000259" key="8">
    <source>
        <dbReference type="PROSITE" id="PS51754"/>
    </source>
</evidence>
<evidence type="ECO:0000256" key="2">
    <source>
        <dbReference type="ARBA" id="ARBA00022491"/>
    </source>
</evidence>
<feature type="domain" description="OVATE" evidence="8">
    <location>
        <begin position="284"/>
        <end position="344"/>
    </location>
</feature>
<feature type="region of interest" description="Disordered" evidence="7">
    <location>
        <begin position="222"/>
        <end position="250"/>
    </location>
</feature>
<evidence type="ECO:0000256" key="4">
    <source>
        <dbReference type="ARBA" id="ARBA00023163"/>
    </source>
</evidence>
<keyword evidence="2 6" id="KW-0678">Repressor</keyword>
<feature type="compositionally biased region" description="Polar residues" evidence="7">
    <location>
        <begin position="232"/>
        <end position="250"/>
    </location>
</feature>
<organism evidence="9 10">
    <name type="scientific">Sphagnum troendelagicum</name>
    <dbReference type="NCBI Taxonomy" id="128251"/>
    <lineage>
        <taxon>Eukaryota</taxon>
        <taxon>Viridiplantae</taxon>
        <taxon>Streptophyta</taxon>
        <taxon>Embryophyta</taxon>
        <taxon>Bryophyta</taxon>
        <taxon>Sphagnophytina</taxon>
        <taxon>Sphagnopsida</taxon>
        <taxon>Sphagnales</taxon>
        <taxon>Sphagnaceae</taxon>
        <taxon>Sphagnum</taxon>
    </lineage>
</organism>
<dbReference type="Proteomes" id="UP001497512">
    <property type="component" value="Chromosome 15"/>
</dbReference>
<keyword evidence="10" id="KW-1185">Reference proteome</keyword>